<dbReference type="Gene3D" id="1.10.1450.10">
    <property type="entry name" value="Tetraspanin"/>
    <property type="match status" value="1"/>
</dbReference>
<sequence length="211" mass="24144">MFAKHNIQIHFIPEHKMIVKLITKSEIETDDCNIGLKILIVNYVVRLSILSWLNNNQGLIPSLKNSIKLQVVLAILIFMLCVECSCHKITSSIKLRLRESIQLHYGHDLRGNSYNRLVTDAWDSMQRKLECCGSDGNASAVYSWAIYKGHSEWYHNRRTSSKFLDNLPSVFSFLQGCYEKVKGHLVQHAFILGAVALSVPLLLNMNERMNI</sequence>
<evidence type="ECO:0000256" key="4">
    <source>
        <dbReference type="ARBA" id="ARBA00023136"/>
    </source>
</evidence>
<keyword evidence="2" id="KW-0812">Transmembrane</keyword>
<dbReference type="InterPro" id="IPR008952">
    <property type="entry name" value="Tetraspanin_EC2_sf"/>
</dbReference>
<keyword evidence="3" id="KW-1133">Transmembrane helix</keyword>
<proteinExistence type="predicted"/>
<dbReference type="EMBL" id="JARBDR010000813">
    <property type="protein sequence ID" value="KAJ8306346.1"/>
    <property type="molecule type" value="Genomic_DNA"/>
</dbReference>
<keyword evidence="6" id="KW-1185">Reference proteome</keyword>
<comment type="caution">
    <text evidence="5">The sequence shown here is derived from an EMBL/GenBank/DDBJ whole genome shotgun (WGS) entry which is preliminary data.</text>
</comment>
<evidence type="ECO:0000313" key="5">
    <source>
        <dbReference type="EMBL" id="KAJ8306346.1"/>
    </source>
</evidence>
<dbReference type="Proteomes" id="UP001217089">
    <property type="component" value="Unassembled WGS sequence"/>
</dbReference>
<dbReference type="Pfam" id="PF00335">
    <property type="entry name" value="Tetraspanin"/>
    <property type="match status" value="1"/>
</dbReference>
<dbReference type="SUPFAM" id="SSF48652">
    <property type="entry name" value="Tetraspanin"/>
    <property type="match status" value="1"/>
</dbReference>
<evidence type="ECO:0000256" key="3">
    <source>
        <dbReference type="ARBA" id="ARBA00022989"/>
    </source>
</evidence>
<keyword evidence="4" id="KW-0472">Membrane</keyword>
<evidence type="ECO:0000256" key="1">
    <source>
        <dbReference type="ARBA" id="ARBA00004141"/>
    </source>
</evidence>
<organism evidence="5 6">
    <name type="scientific">Tegillarca granosa</name>
    <name type="common">Malaysian cockle</name>
    <name type="synonym">Anadara granosa</name>
    <dbReference type="NCBI Taxonomy" id="220873"/>
    <lineage>
        <taxon>Eukaryota</taxon>
        <taxon>Metazoa</taxon>
        <taxon>Spiralia</taxon>
        <taxon>Lophotrochozoa</taxon>
        <taxon>Mollusca</taxon>
        <taxon>Bivalvia</taxon>
        <taxon>Autobranchia</taxon>
        <taxon>Pteriomorphia</taxon>
        <taxon>Arcoida</taxon>
        <taxon>Arcoidea</taxon>
        <taxon>Arcidae</taxon>
        <taxon>Tegillarca</taxon>
    </lineage>
</organism>
<evidence type="ECO:0000256" key="2">
    <source>
        <dbReference type="ARBA" id="ARBA00022692"/>
    </source>
</evidence>
<name>A0ABQ9EPS1_TEGGR</name>
<comment type="subcellular location">
    <subcellularLocation>
        <location evidence="1">Membrane</location>
        <topology evidence="1">Multi-pass membrane protein</topology>
    </subcellularLocation>
</comment>
<accession>A0ABQ9EPS1</accession>
<reference evidence="5 6" key="1">
    <citation type="submission" date="2022-12" db="EMBL/GenBank/DDBJ databases">
        <title>Chromosome-level genome of Tegillarca granosa.</title>
        <authorList>
            <person name="Kim J."/>
        </authorList>
    </citation>
    <scope>NUCLEOTIDE SEQUENCE [LARGE SCALE GENOMIC DNA]</scope>
    <source>
        <strain evidence="5">Teg-2019</strain>
        <tissue evidence="5">Adductor muscle</tissue>
    </source>
</reference>
<protein>
    <submittedName>
        <fullName evidence="5">Uncharacterized protein</fullName>
    </submittedName>
</protein>
<dbReference type="InterPro" id="IPR018499">
    <property type="entry name" value="Tetraspanin/Peripherin"/>
</dbReference>
<evidence type="ECO:0000313" key="6">
    <source>
        <dbReference type="Proteomes" id="UP001217089"/>
    </source>
</evidence>
<gene>
    <name evidence="5" type="ORF">KUTeg_016891</name>
</gene>